<name>A0AAU9Q978_9VIBR</name>
<evidence type="ECO:0000313" key="1">
    <source>
        <dbReference type="EMBL" id="CAH1536150.1"/>
    </source>
</evidence>
<protein>
    <submittedName>
        <fullName evidence="1">Uncharacterized protein</fullName>
    </submittedName>
</protein>
<dbReference type="AlphaFoldDB" id="A0AAU9Q978"/>
<dbReference type="Proteomes" id="UP001295420">
    <property type="component" value="Unassembled WGS sequence"/>
</dbReference>
<gene>
    <name evidence="1" type="ORF">THF1D04_40354</name>
</gene>
<comment type="caution">
    <text evidence="1">The sequence shown here is derived from an EMBL/GenBank/DDBJ whole genome shotgun (WGS) entry which is preliminary data.</text>
</comment>
<organism evidence="1 2">
    <name type="scientific">Vibrio owensii</name>
    <dbReference type="NCBI Taxonomy" id="696485"/>
    <lineage>
        <taxon>Bacteria</taxon>
        <taxon>Pseudomonadati</taxon>
        <taxon>Pseudomonadota</taxon>
        <taxon>Gammaproteobacteria</taxon>
        <taxon>Vibrionales</taxon>
        <taxon>Vibrionaceae</taxon>
        <taxon>Vibrio</taxon>
    </lineage>
</organism>
<dbReference type="EMBL" id="CAKMTQ010000034">
    <property type="protein sequence ID" value="CAH1536150.1"/>
    <property type="molecule type" value="Genomic_DNA"/>
</dbReference>
<accession>A0AAU9Q978</accession>
<sequence>MYLLAWSFNLITITLKKHTPFLGEMLNDGYKGAHVNALNRSLKLF</sequence>
<proteinExistence type="predicted"/>
<evidence type="ECO:0000313" key="2">
    <source>
        <dbReference type="Proteomes" id="UP001295420"/>
    </source>
</evidence>
<reference evidence="1" key="1">
    <citation type="submission" date="2022-01" db="EMBL/GenBank/DDBJ databases">
        <authorList>
            <person name="Lagorce A."/>
        </authorList>
    </citation>
    <scope>NUCLEOTIDE SEQUENCE</scope>
    <source>
        <strain evidence="1">Th15_F1_D04</strain>
    </source>
</reference>